<dbReference type="EMBL" id="JACLAG010000008">
    <property type="protein sequence ID" value="MBC2622402.1"/>
    <property type="molecule type" value="Genomic_DNA"/>
</dbReference>
<name>A0A7X1BTM2_9ENTR</name>
<gene>
    <name evidence="1" type="ORF">H7I73_22465</name>
</gene>
<protein>
    <submittedName>
        <fullName evidence="1">Cytoplasmic protein</fullName>
    </submittedName>
</protein>
<evidence type="ECO:0000313" key="2">
    <source>
        <dbReference type="Proteomes" id="UP000548504"/>
    </source>
</evidence>
<proteinExistence type="predicted"/>
<dbReference type="RefSeq" id="WP_185656488.1">
    <property type="nucleotide sequence ID" value="NZ_JACLAG010000008.1"/>
</dbReference>
<accession>A0A7X1BTM2</accession>
<dbReference type="AlphaFoldDB" id="A0A7X1BTM2"/>
<dbReference type="Proteomes" id="UP000548504">
    <property type="component" value="Unassembled WGS sequence"/>
</dbReference>
<reference evidence="1 2" key="1">
    <citation type="submission" date="2020-08" db="EMBL/GenBank/DDBJ databases">
        <title>Emergence and comparative genomics analysis of Citrobacter in Fennec fox imported from North Africa to China.</title>
        <authorList>
            <person name="Zheng B."/>
        </authorList>
    </citation>
    <scope>NUCLEOTIDE SEQUENCE [LARGE SCALE GENOMIC DNA]</scope>
    <source>
        <strain evidence="1 2">FF141</strain>
    </source>
</reference>
<organism evidence="1 2">
    <name type="scientific">Citrobacter cronae</name>
    <dbReference type="NCBI Taxonomy" id="1748967"/>
    <lineage>
        <taxon>Bacteria</taxon>
        <taxon>Pseudomonadati</taxon>
        <taxon>Pseudomonadota</taxon>
        <taxon>Gammaproteobacteria</taxon>
        <taxon>Enterobacterales</taxon>
        <taxon>Enterobacteriaceae</taxon>
        <taxon>Citrobacter</taxon>
        <taxon>Citrobacter freundii complex</taxon>
    </lineage>
</organism>
<comment type="caution">
    <text evidence="1">The sequence shown here is derived from an EMBL/GenBank/DDBJ whole genome shotgun (WGS) entry which is preliminary data.</text>
</comment>
<sequence length="394" mass="45321">MTSLFTINCCKSFGCKNLGLTNSVYYSWPDYRLGYAALHCRACGSYPPLFNAEHFREWLATCFTHFAINSGLFCPNCYQREPIRYGHNPQGTQRLQCRSCRKVWTPRQPPLTTIDPPEQIVTVPLIVPFQGASADQKLYVLLSFDTIRGNILHISSNFTPHSVGESLVYRWRGMVEATVNHDDVIQRVNQRETQFLRRSQFDEIQYGSAMLKRNASGEILRPVITAHGHFRVLSHLWPTIKMHIIAHECFLRGAVITAWAEQFRENHASLWFVDEEMGDDQHTRPWQLLGKSYQGWWQNQWQIWQQGNRRKMVCLLTEGQVEKGASITLRASHHFIAWLQQQPEFRDSARYSAHAVFQTIRTLTEKYNILITQSDLPGGAAASRAYGSCHSQAG</sequence>
<evidence type="ECO:0000313" key="1">
    <source>
        <dbReference type="EMBL" id="MBC2622402.1"/>
    </source>
</evidence>